<accession>A0A381UAR3</accession>
<sequence>MEVIPSKNRLAIVLLAASMLWEMTTLTAGNLVINEVVSNNGSSLADYAGDFPDWIELFNGSDVEINLNGYSLTDDATDPARWKFGMTIIESGGFLVIFASGKAPPETVDEFHAGFRINSSGETLHLFDPLGKLVDRIALGPLAADEAIGRQPDGKTNWYTAKSPTPSQPNVYAKKSLFLEMPEFSVLGGFYKTSQNIEINNGPKLGSIRYTLDGSDPSKRSKRYTGPILLTKTTTLRARNFGLVTDQSRTRTETYFIKKTHSLPVVSISVDPKRMFNAATGMYAKGPSASSSFPYYGANFWKDIELPANITLFESDGMTGFNVDAGLKMFGGWSKGYPQKSFAVFLRRKHGAGRLDYELFPGENVDGYESFTLRTSGNDNPGSHHVRTYFTDGSYTLFRDALMHGVLEGVDLETQAYRPTVVYINGEYFGLYNLREKMSEHYIASHHEVNPDKLNIIESHSGLVKGSLKDYNSMVNYIQKETRFSVKLQEESYRQIQTLMDTDNFITHQVSVAYFQNFDIGNIKCWKERAAGARWRWMLFDQDYGFNLWNPDKYISAMRRDYSDYDNMFEFLTDHTKSREWPNGSKRTFLLRTLLRNEEFRTDFINRCADFLNSRFQSEMVLNKIDSIQAMIRPEMKENLDRWDGKMVDWEKHLNVMRDFARERPQKLRQDLMDHFQLVGQRTLTIQNNQPVRGKVRINSLTLGESPWSGVYFDDVPVRLAAKPSRGYRFVGWSGDVESTDAEISLNPRLALAVLVRFEPIESTSPKVVINEINYNSSSEQNPGDWLELHNPGTTAVTLGGWTLTDEADRGQFVFSSQAAIPPNGHVVVAREPSSFKRVFPGVTPLGPLQFGLGNGGDRLFFYDAAGALVDHVEYDDESPWPSEPDGEGFTLERVDELGHEGSHENWAPSVRRLGTPGNVNSAVFGQVRLTLTAPAFDARGNLALKVTGVDAGGYAVESSANLRQWAPVEEAAVAGDRLLIPLNAKPEIRRFFRLKKNQ</sequence>
<dbReference type="SUPFAM" id="SSF74853">
    <property type="entry name" value="Lamin A/C globular tail domain"/>
    <property type="match status" value="2"/>
</dbReference>
<evidence type="ECO:0000259" key="1">
    <source>
        <dbReference type="PROSITE" id="PS51841"/>
    </source>
</evidence>
<dbReference type="InterPro" id="IPR059177">
    <property type="entry name" value="GH29D-like_dom"/>
</dbReference>
<dbReference type="AlphaFoldDB" id="A0A381UAR3"/>
<dbReference type="PROSITE" id="PS51841">
    <property type="entry name" value="LTD"/>
    <property type="match status" value="2"/>
</dbReference>
<name>A0A381UAR3_9ZZZZ</name>
<dbReference type="InterPro" id="IPR001322">
    <property type="entry name" value="Lamin_tail_dom"/>
</dbReference>
<dbReference type="Pfam" id="PF08757">
    <property type="entry name" value="CotH"/>
    <property type="match status" value="1"/>
</dbReference>
<dbReference type="InterPro" id="IPR014867">
    <property type="entry name" value="Spore_coat_CotH_CotH2/3/7"/>
</dbReference>
<proteinExistence type="predicted"/>
<feature type="domain" description="LTD" evidence="1">
    <location>
        <begin position="756"/>
        <end position="904"/>
    </location>
</feature>
<feature type="domain" description="LTD" evidence="1">
    <location>
        <begin position="24"/>
        <end position="141"/>
    </location>
</feature>
<protein>
    <recommendedName>
        <fullName evidence="1">LTD domain-containing protein</fullName>
    </recommendedName>
</protein>
<dbReference type="InterPro" id="IPR036415">
    <property type="entry name" value="Lamin_tail_dom_sf"/>
</dbReference>
<organism evidence="2">
    <name type="scientific">marine metagenome</name>
    <dbReference type="NCBI Taxonomy" id="408172"/>
    <lineage>
        <taxon>unclassified sequences</taxon>
        <taxon>metagenomes</taxon>
        <taxon>ecological metagenomes</taxon>
    </lineage>
</organism>
<dbReference type="Gene3D" id="2.60.40.1260">
    <property type="entry name" value="Lamin Tail domain"/>
    <property type="match status" value="2"/>
</dbReference>
<dbReference type="Pfam" id="PF13290">
    <property type="entry name" value="CHB_HEX_C_1"/>
    <property type="match status" value="1"/>
</dbReference>
<dbReference type="Pfam" id="PF00932">
    <property type="entry name" value="LTD"/>
    <property type="match status" value="2"/>
</dbReference>
<gene>
    <name evidence="2" type="ORF">METZ01_LOCUS77908</name>
</gene>
<dbReference type="EMBL" id="UINC01006032">
    <property type="protein sequence ID" value="SVA25054.1"/>
    <property type="molecule type" value="Genomic_DNA"/>
</dbReference>
<evidence type="ECO:0000313" key="2">
    <source>
        <dbReference type="EMBL" id="SVA25054.1"/>
    </source>
</evidence>
<reference evidence="2" key="1">
    <citation type="submission" date="2018-05" db="EMBL/GenBank/DDBJ databases">
        <authorList>
            <person name="Lanie J.A."/>
            <person name="Ng W.-L."/>
            <person name="Kazmierczak K.M."/>
            <person name="Andrzejewski T.M."/>
            <person name="Davidsen T.M."/>
            <person name="Wayne K.J."/>
            <person name="Tettelin H."/>
            <person name="Glass J.I."/>
            <person name="Rusch D."/>
            <person name="Podicherti R."/>
            <person name="Tsui H.-C.T."/>
            <person name="Winkler M.E."/>
        </authorList>
    </citation>
    <scope>NUCLEOTIDE SEQUENCE</scope>
</reference>